<dbReference type="GeneTree" id="ENSGT00940000163737"/>
<dbReference type="PROSITE" id="PS50878">
    <property type="entry name" value="RT_POL"/>
    <property type="match status" value="1"/>
</dbReference>
<dbReference type="Proteomes" id="UP000261500">
    <property type="component" value="Unplaced"/>
</dbReference>
<dbReference type="Pfam" id="PF00078">
    <property type="entry name" value="RVT_1"/>
    <property type="match status" value="1"/>
</dbReference>
<sequence length="225" mass="25236">RGLRDITKRKRGIRQGCPISPFLFLLPMQILAHFIKNSIQIAEREICLSQLADDTTLFLKDCSQINIAIKLVNEFSSASGLKLNLSKCELLPIKTCYETEISGIPVKRKVKYLGISITKEENQRSVENFNPLVALIQKKCNMWLQRDLSISGRVLLSKAEGLSSLVYASSALEVSNEINRRAGKKSGGLGTVCKKRGRGEIWTQNDTPHICKDSSRRQKGRCTTR</sequence>
<accession>A0A3B3TJU2</accession>
<reference evidence="2" key="2">
    <citation type="submission" date="2025-09" db="UniProtKB">
        <authorList>
            <consortium name="Ensembl"/>
        </authorList>
    </citation>
    <scope>IDENTIFICATION</scope>
</reference>
<evidence type="ECO:0000313" key="2">
    <source>
        <dbReference type="Ensembl" id="ENSPLAP00000000519.1"/>
    </source>
</evidence>
<keyword evidence="3" id="KW-1185">Reference proteome</keyword>
<dbReference type="STRING" id="48699.ENSPLAP00000000519"/>
<dbReference type="AlphaFoldDB" id="A0A3B3TJU2"/>
<dbReference type="PANTHER" id="PTHR31635">
    <property type="entry name" value="REVERSE TRANSCRIPTASE DOMAIN-CONTAINING PROTEIN-RELATED"/>
    <property type="match status" value="1"/>
</dbReference>
<name>A0A3B3TJU2_9TELE</name>
<proteinExistence type="predicted"/>
<evidence type="ECO:0000259" key="1">
    <source>
        <dbReference type="PROSITE" id="PS50878"/>
    </source>
</evidence>
<dbReference type="SUPFAM" id="SSF56672">
    <property type="entry name" value="DNA/RNA polymerases"/>
    <property type="match status" value="1"/>
</dbReference>
<dbReference type="PANTHER" id="PTHR31635:SF196">
    <property type="entry name" value="REVERSE TRANSCRIPTASE DOMAIN-CONTAINING PROTEIN-RELATED"/>
    <property type="match status" value="1"/>
</dbReference>
<dbReference type="InterPro" id="IPR000477">
    <property type="entry name" value="RT_dom"/>
</dbReference>
<feature type="domain" description="Reverse transcriptase" evidence="1">
    <location>
        <begin position="1"/>
        <end position="117"/>
    </location>
</feature>
<dbReference type="Ensembl" id="ENSPLAT00000016298.1">
    <property type="protein sequence ID" value="ENSPLAP00000000519.1"/>
    <property type="gene ID" value="ENSPLAG00000001350.1"/>
</dbReference>
<dbReference type="InterPro" id="IPR043502">
    <property type="entry name" value="DNA/RNA_pol_sf"/>
</dbReference>
<organism evidence="2 3">
    <name type="scientific">Poecilia latipinna</name>
    <name type="common">sailfin molly</name>
    <dbReference type="NCBI Taxonomy" id="48699"/>
    <lineage>
        <taxon>Eukaryota</taxon>
        <taxon>Metazoa</taxon>
        <taxon>Chordata</taxon>
        <taxon>Craniata</taxon>
        <taxon>Vertebrata</taxon>
        <taxon>Euteleostomi</taxon>
        <taxon>Actinopterygii</taxon>
        <taxon>Neopterygii</taxon>
        <taxon>Teleostei</taxon>
        <taxon>Neoteleostei</taxon>
        <taxon>Acanthomorphata</taxon>
        <taxon>Ovalentaria</taxon>
        <taxon>Atherinomorphae</taxon>
        <taxon>Cyprinodontiformes</taxon>
        <taxon>Poeciliidae</taxon>
        <taxon>Poeciliinae</taxon>
        <taxon>Poecilia</taxon>
    </lineage>
</organism>
<evidence type="ECO:0000313" key="3">
    <source>
        <dbReference type="Proteomes" id="UP000261500"/>
    </source>
</evidence>
<protein>
    <recommendedName>
        <fullName evidence="1">Reverse transcriptase domain-containing protein</fullName>
    </recommendedName>
</protein>
<reference evidence="2" key="1">
    <citation type="submission" date="2025-08" db="UniProtKB">
        <authorList>
            <consortium name="Ensembl"/>
        </authorList>
    </citation>
    <scope>IDENTIFICATION</scope>
</reference>